<dbReference type="InterPro" id="IPR013536">
    <property type="entry name" value="WLM_dom"/>
</dbReference>
<evidence type="ECO:0000259" key="1">
    <source>
        <dbReference type="PROSITE" id="PS51397"/>
    </source>
</evidence>
<feature type="non-terminal residue" evidence="2">
    <location>
        <position position="88"/>
    </location>
</feature>
<keyword evidence="3" id="KW-1185">Reference proteome</keyword>
<dbReference type="RefSeq" id="XP_018271393.1">
    <property type="nucleotide sequence ID" value="XM_018419193.1"/>
</dbReference>
<gene>
    <name evidence="2" type="ORF">RHOBADRAFT_7631</name>
</gene>
<evidence type="ECO:0000313" key="2">
    <source>
        <dbReference type="EMBL" id="KPV75344.1"/>
    </source>
</evidence>
<dbReference type="Proteomes" id="UP000053890">
    <property type="component" value="Unassembled WGS sequence"/>
</dbReference>
<dbReference type="GeneID" id="28979639"/>
<dbReference type="PANTHER" id="PTHR47795:SF1">
    <property type="entry name" value="DNA-DEPENDENT METALLOPROTEASE WSS1 HOMOLOG 2"/>
    <property type="match status" value="1"/>
</dbReference>
<evidence type="ECO:0000313" key="3">
    <source>
        <dbReference type="Proteomes" id="UP000053890"/>
    </source>
</evidence>
<sequence>MLRHEFAVGVLTELHPVLQPTLLGLNTNYGQKVSLRLLTDRLDGTRAYGEVRKVLLHELAHNVHGNHDTGFKELNSQLNKEVAAFESS</sequence>
<proteinExistence type="predicted"/>
<feature type="domain" description="WLM" evidence="1">
    <location>
        <begin position="1"/>
        <end position="88"/>
    </location>
</feature>
<dbReference type="PANTHER" id="PTHR47795">
    <property type="entry name" value="UBIQUITIN AND WLM DOMAIN-CONTAINING METALLOPROTEASE SPCC1442.07C"/>
    <property type="match status" value="1"/>
</dbReference>
<name>A0A194S499_RHOGW</name>
<protein>
    <recommendedName>
        <fullName evidence="1">WLM domain-containing protein</fullName>
    </recommendedName>
</protein>
<dbReference type="AlphaFoldDB" id="A0A194S499"/>
<dbReference type="STRING" id="578459.A0A194S499"/>
<reference evidence="2 3" key="1">
    <citation type="journal article" date="2015" name="Front. Microbiol.">
        <title>Genome sequence of the plant growth promoting endophytic yeast Rhodotorula graminis WP1.</title>
        <authorList>
            <person name="Firrincieli A."/>
            <person name="Otillar R."/>
            <person name="Salamov A."/>
            <person name="Schmutz J."/>
            <person name="Khan Z."/>
            <person name="Redman R.S."/>
            <person name="Fleck N.D."/>
            <person name="Lindquist E."/>
            <person name="Grigoriev I.V."/>
            <person name="Doty S.L."/>
        </authorList>
    </citation>
    <scope>NUCLEOTIDE SEQUENCE [LARGE SCALE GENOMIC DNA]</scope>
    <source>
        <strain evidence="2 3">WP1</strain>
    </source>
</reference>
<dbReference type="EMBL" id="KQ474078">
    <property type="protein sequence ID" value="KPV75344.1"/>
    <property type="molecule type" value="Genomic_DNA"/>
</dbReference>
<organism evidence="2 3">
    <name type="scientific">Rhodotorula graminis (strain WP1)</name>
    <dbReference type="NCBI Taxonomy" id="578459"/>
    <lineage>
        <taxon>Eukaryota</taxon>
        <taxon>Fungi</taxon>
        <taxon>Dikarya</taxon>
        <taxon>Basidiomycota</taxon>
        <taxon>Pucciniomycotina</taxon>
        <taxon>Microbotryomycetes</taxon>
        <taxon>Sporidiobolales</taxon>
        <taxon>Sporidiobolaceae</taxon>
        <taxon>Rhodotorula</taxon>
    </lineage>
</organism>
<dbReference type="GO" id="GO:0070628">
    <property type="term" value="F:proteasome binding"/>
    <property type="evidence" value="ECO:0007669"/>
    <property type="project" value="TreeGrafter"/>
</dbReference>
<dbReference type="PROSITE" id="PS51397">
    <property type="entry name" value="WLM"/>
    <property type="match status" value="1"/>
</dbReference>
<dbReference type="Pfam" id="PF08325">
    <property type="entry name" value="WLM"/>
    <property type="match status" value="1"/>
</dbReference>
<accession>A0A194S499</accession>
<dbReference type="OrthoDB" id="49605at2759"/>